<keyword evidence="1" id="KW-0472">Membrane</keyword>
<proteinExistence type="predicted"/>
<dbReference type="KEGG" id="pbp:STSP1_00288"/>
<protein>
    <submittedName>
        <fullName evidence="2">Tfp pilus assembly protein FimT</fullName>
    </submittedName>
</protein>
<organism evidence="2 3">
    <name type="scientific">Sedimentisphaera salicampi</name>
    <dbReference type="NCBI Taxonomy" id="1941349"/>
    <lineage>
        <taxon>Bacteria</taxon>
        <taxon>Pseudomonadati</taxon>
        <taxon>Planctomycetota</taxon>
        <taxon>Phycisphaerae</taxon>
        <taxon>Sedimentisphaerales</taxon>
        <taxon>Sedimentisphaeraceae</taxon>
        <taxon>Sedimentisphaera</taxon>
    </lineage>
</organism>
<accession>A0A1W6LJG5</accession>
<evidence type="ECO:0000313" key="2">
    <source>
        <dbReference type="EMBL" id="ARN55921.1"/>
    </source>
</evidence>
<evidence type="ECO:0000313" key="3">
    <source>
        <dbReference type="Proteomes" id="UP000193334"/>
    </source>
</evidence>
<dbReference type="PANTHER" id="PTHR30093:SF2">
    <property type="entry name" value="TYPE II SECRETION SYSTEM PROTEIN H"/>
    <property type="match status" value="1"/>
</dbReference>
<name>A0A1W6LJG5_9BACT</name>
<dbReference type="EMBL" id="CP021023">
    <property type="protein sequence ID" value="ARN55921.1"/>
    <property type="molecule type" value="Genomic_DNA"/>
</dbReference>
<reference evidence="3" key="1">
    <citation type="submission" date="2017-04" db="EMBL/GenBank/DDBJ databases">
        <title>Comparative genomics and description of representatives of a novel lineage of planctomycetes thriving in anoxic sediments.</title>
        <authorList>
            <person name="Spring S."/>
            <person name="Bunk B."/>
            <person name="Sproer C."/>
        </authorList>
    </citation>
    <scope>NUCLEOTIDE SEQUENCE [LARGE SCALE GENOMIC DNA]</scope>
    <source>
        <strain evidence="3">ST-PulAB-D4</strain>
    </source>
</reference>
<dbReference type="AlphaFoldDB" id="A0A1W6LJG5"/>
<keyword evidence="3" id="KW-1185">Reference proteome</keyword>
<evidence type="ECO:0000256" key="1">
    <source>
        <dbReference type="SAM" id="Phobius"/>
    </source>
</evidence>
<dbReference type="NCBIfam" id="TIGR02532">
    <property type="entry name" value="IV_pilin_GFxxxE"/>
    <property type="match status" value="1"/>
</dbReference>
<sequence length="258" mass="28961">MNTSANGKDSGSTMIRSKSCGFSLIELLAVISITAILISFLIPALAKAREHAQCAVCLSNQRNTGIALRLYIDNHNGVLPSAEPYPGKYGSLKQHWFMNPEFLSYLDIELRRDDDGDLLGPPQSRSVLTCPAHRKPARTRHSPPEYPEKNKGYALSFAANAVLGVSGRGSMPTEYRKEGEFRRPSEAMMFTDANGTLHVPGVVLFEGCPRDNFAFRHNSKANILFLDQHTEKMGKEEIPFFNRFSEKRFGKFWYAKRN</sequence>
<gene>
    <name evidence="2" type="ORF">STSP1_00288</name>
</gene>
<dbReference type="PANTHER" id="PTHR30093">
    <property type="entry name" value="GENERAL SECRETION PATHWAY PROTEIN G"/>
    <property type="match status" value="1"/>
</dbReference>
<keyword evidence="1" id="KW-1133">Transmembrane helix</keyword>
<dbReference type="STRING" id="1941349.STSP1_00288"/>
<dbReference type="Gene3D" id="3.30.700.10">
    <property type="entry name" value="Glycoprotein, Type 4 Pilin"/>
    <property type="match status" value="1"/>
</dbReference>
<feature type="transmembrane region" description="Helical" evidence="1">
    <location>
        <begin position="21"/>
        <end position="46"/>
    </location>
</feature>
<dbReference type="SUPFAM" id="SSF54523">
    <property type="entry name" value="Pili subunits"/>
    <property type="match status" value="1"/>
</dbReference>
<dbReference type="InterPro" id="IPR012902">
    <property type="entry name" value="N_methyl_site"/>
</dbReference>
<dbReference type="RefSeq" id="WP_085754644.1">
    <property type="nucleotide sequence ID" value="NZ_CP021023.1"/>
</dbReference>
<dbReference type="Proteomes" id="UP000193334">
    <property type="component" value="Chromosome"/>
</dbReference>
<keyword evidence="1" id="KW-0812">Transmembrane</keyword>
<dbReference type="Pfam" id="PF07963">
    <property type="entry name" value="N_methyl"/>
    <property type="match status" value="1"/>
</dbReference>
<dbReference type="InterPro" id="IPR045584">
    <property type="entry name" value="Pilin-like"/>
</dbReference>